<dbReference type="EMBL" id="CAMXCT030001855">
    <property type="protein sequence ID" value="CAL4780941.1"/>
    <property type="molecule type" value="Genomic_DNA"/>
</dbReference>
<reference evidence="21 22" key="2">
    <citation type="submission" date="2024-05" db="EMBL/GenBank/DDBJ databases">
        <authorList>
            <person name="Chen Y."/>
            <person name="Shah S."/>
            <person name="Dougan E. K."/>
            <person name="Thang M."/>
            <person name="Chan C."/>
        </authorList>
    </citation>
    <scope>NUCLEOTIDE SEQUENCE [LARGE SCALE GENOMIC DNA]</scope>
</reference>
<keyword evidence="7" id="KW-0540">Nuclease</keyword>
<dbReference type="InterPro" id="IPR017871">
    <property type="entry name" value="ABC_transporter-like_CS"/>
</dbReference>
<dbReference type="InterPro" id="IPR039421">
    <property type="entry name" value="Type_1_exporter"/>
</dbReference>
<evidence type="ECO:0000256" key="14">
    <source>
        <dbReference type="ARBA" id="ARBA00023136"/>
    </source>
</evidence>
<dbReference type="InterPro" id="IPR011527">
    <property type="entry name" value="ABC1_TM_dom"/>
</dbReference>
<dbReference type="GO" id="GO:0004519">
    <property type="term" value="F:endonuclease activity"/>
    <property type="evidence" value="ECO:0007669"/>
    <property type="project" value="UniProtKB-KW"/>
</dbReference>
<keyword evidence="11" id="KW-0067">ATP-binding</keyword>
<feature type="domain" description="ABC transmembrane type-1" evidence="18">
    <location>
        <begin position="2255"/>
        <end position="2515"/>
    </location>
</feature>
<evidence type="ECO:0000256" key="16">
    <source>
        <dbReference type="SAM" id="Phobius"/>
    </source>
</evidence>
<keyword evidence="8" id="KW-0547">Nucleotide-binding</keyword>
<feature type="region of interest" description="Disordered" evidence="15">
    <location>
        <begin position="771"/>
        <end position="836"/>
    </location>
</feature>
<feature type="compositionally biased region" description="Basic and acidic residues" evidence="15">
    <location>
        <begin position="181"/>
        <end position="191"/>
    </location>
</feature>
<dbReference type="InterPro" id="IPR003593">
    <property type="entry name" value="AAA+_ATPase"/>
</dbReference>
<dbReference type="InterPro" id="IPR036640">
    <property type="entry name" value="ABC1_TM_sf"/>
</dbReference>
<dbReference type="InterPro" id="IPR001584">
    <property type="entry name" value="Integrase_cat-core"/>
</dbReference>
<dbReference type="PROSITE" id="PS50893">
    <property type="entry name" value="ABC_TRANSPORTER_2"/>
    <property type="match status" value="1"/>
</dbReference>
<evidence type="ECO:0000256" key="6">
    <source>
        <dbReference type="ARBA" id="ARBA00022695"/>
    </source>
</evidence>
<dbReference type="Pfam" id="PF00005">
    <property type="entry name" value="ABC_tran"/>
    <property type="match status" value="1"/>
</dbReference>
<dbReference type="SUPFAM" id="SSF53098">
    <property type="entry name" value="Ribonuclease H-like"/>
    <property type="match status" value="1"/>
</dbReference>
<keyword evidence="22" id="KW-1185">Reference proteome</keyword>
<dbReference type="Gene3D" id="2.40.70.10">
    <property type="entry name" value="Acid Proteases"/>
    <property type="match status" value="1"/>
</dbReference>
<comment type="subcellular location">
    <subcellularLocation>
        <location evidence="1">Membrane</location>
        <topology evidence="1">Multi-pass membrane protein</topology>
    </subcellularLocation>
</comment>
<feature type="transmembrane region" description="Helical" evidence="16">
    <location>
        <begin position="2346"/>
        <end position="2366"/>
    </location>
</feature>
<evidence type="ECO:0000313" key="20">
    <source>
        <dbReference type="EMBL" id="CAI3993629.1"/>
    </source>
</evidence>
<dbReference type="InterPro" id="IPR003439">
    <property type="entry name" value="ABC_transporter-like_ATP-bd"/>
</dbReference>
<dbReference type="GO" id="GO:0005743">
    <property type="term" value="C:mitochondrial inner membrane"/>
    <property type="evidence" value="ECO:0007669"/>
    <property type="project" value="TreeGrafter"/>
</dbReference>
<feature type="transmembrane region" description="Helical" evidence="16">
    <location>
        <begin position="3131"/>
        <end position="3150"/>
    </location>
</feature>
<dbReference type="PROSITE" id="PS00211">
    <property type="entry name" value="ABC_TRANSPORTER_1"/>
    <property type="match status" value="1"/>
</dbReference>
<keyword evidence="12" id="KW-0695">RNA-directed DNA polymerase</keyword>
<dbReference type="CDD" id="cd18578">
    <property type="entry name" value="ABC_6TM_Pgp_ABCB1_D2_like"/>
    <property type="match status" value="1"/>
</dbReference>
<accession>A0A9P1CK53</accession>
<keyword evidence="3" id="KW-0813">Transport</keyword>
<proteinExistence type="inferred from homology"/>
<dbReference type="InterPro" id="IPR021109">
    <property type="entry name" value="Peptidase_aspartic_dom_sf"/>
</dbReference>
<feature type="region of interest" description="Disordered" evidence="15">
    <location>
        <begin position="492"/>
        <end position="514"/>
    </location>
</feature>
<feature type="transmembrane region" description="Helical" evidence="16">
    <location>
        <begin position="2859"/>
        <end position="2886"/>
    </location>
</feature>
<keyword evidence="4" id="KW-0808">Transferase</keyword>
<dbReference type="PANTHER" id="PTHR43394">
    <property type="entry name" value="ATP-DEPENDENT PERMEASE MDL1, MITOCHONDRIAL"/>
    <property type="match status" value="1"/>
</dbReference>
<protein>
    <submittedName>
        <fullName evidence="21">ATP-dependent translocase ABCB1 (ATP-binding cassette sub-family B member 1) (Multidrug resistance protein 1) (P-glycoprotein 1) (Phospholipid transporte r ABCB1) (CD antigen CD243)</fullName>
    </submittedName>
</protein>
<evidence type="ECO:0000259" key="17">
    <source>
        <dbReference type="PROSITE" id="PS50893"/>
    </source>
</evidence>
<dbReference type="InterPro" id="IPR036397">
    <property type="entry name" value="RNaseH_sf"/>
</dbReference>
<feature type="region of interest" description="Disordered" evidence="15">
    <location>
        <begin position="151"/>
        <end position="253"/>
    </location>
</feature>
<dbReference type="Pfam" id="PF00664">
    <property type="entry name" value="ABC_membrane"/>
    <property type="match status" value="2"/>
</dbReference>
<dbReference type="InterPro" id="IPR001969">
    <property type="entry name" value="Aspartic_peptidase_AS"/>
</dbReference>
<dbReference type="GO" id="GO:0090374">
    <property type="term" value="P:oligopeptide export from mitochondrion"/>
    <property type="evidence" value="ECO:0007669"/>
    <property type="project" value="TreeGrafter"/>
</dbReference>
<feature type="transmembrane region" description="Helical" evidence="16">
    <location>
        <begin position="2490"/>
        <end position="2513"/>
    </location>
</feature>
<organism evidence="20">
    <name type="scientific">Cladocopium goreaui</name>
    <dbReference type="NCBI Taxonomy" id="2562237"/>
    <lineage>
        <taxon>Eukaryota</taxon>
        <taxon>Sar</taxon>
        <taxon>Alveolata</taxon>
        <taxon>Dinophyceae</taxon>
        <taxon>Suessiales</taxon>
        <taxon>Symbiodiniaceae</taxon>
        <taxon>Cladocopium</taxon>
    </lineage>
</organism>
<evidence type="ECO:0000313" key="22">
    <source>
        <dbReference type="Proteomes" id="UP001152797"/>
    </source>
</evidence>
<dbReference type="Gene3D" id="3.30.420.10">
    <property type="entry name" value="Ribonuclease H-like superfamily/Ribonuclease H"/>
    <property type="match status" value="1"/>
</dbReference>
<keyword evidence="6" id="KW-0548">Nucleotidyltransferase</keyword>
<feature type="transmembrane region" description="Helical" evidence="16">
    <location>
        <begin position="2274"/>
        <end position="2297"/>
    </location>
</feature>
<evidence type="ECO:0000256" key="3">
    <source>
        <dbReference type="ARBA" id="ARBA00022448"/>
    </source>
</evidence>
<evidence type="ECO:0000256" key="2">
    <source>
        <dbReference type="ARBA" id="ARBA00007577"/>
    </source>
</evidence>
<feature type="transmembrane region" description="Helical" evidence="16">
    <location>
        <begin position="2372"/>
        <end position="2392"/>
    </location>
</feature>
<feature type="compositionally biased region" description="Basic and acidic residues" evidence="15">
    <location>
        <begin position="945"/>
        <end position="959"/>
    </location>
</feature>
<feature type="region of interest" description="Disordered" evidence="15">
    <location>
        <begin position="9"/>
        <end position="28"/>
    </location>
</feature>
<dbReference type="GO" id="GO:0003676">
    <property type="term" value="F:nucleic acid binding"/>
    <property type="evidence" value="ECO:0007669"/>
    <property type="project" value="InterPro"/>
</dbReference>
<dbReference type="FunFam" id="3.40.50.300:FF:000836">
    <property type="entry name" value="ABC transporter B family member 25"/>
    <property type="match status" value="1"/>
</dbReference>
<evidence type="ECO:0000256" key="4">
    <source>
        <dbReference type="ARBA" id="ARBA00022679"/>
    </source>
</evidence>
<feature type="domain" description="ABC transporter" evidence="17">
    <location>
        <begin position="2550"/>
        <end position="2790"/>
    </location>
</feature>
<dbReference type="SUPFAM" id="SSF52540">
    <property type="entry name" value="P-loop containing nucleoside triphosphate hydrolases"/>
    <property type="match status" value="1"/>
</dbReference>
<keyword evidence="9" id="KW-0255">Endonuclease</keyword>
<evidence type="ECO:0000256" key="10">
    <source>
        <dbReference type="ARBA" id="ARBA00022801"/>
    </source>
</evidence>
<dbReference type="PROSITE" id="PS50994">
    <property type="entry name" value="INTEGRASE"/>
    <property type="match status" value="1"/>
</dbReference>
<feature type="compositionally biased region" description="Polar residues" evidence="15">
    <location>
        <begin position="192"/>
        <end position="210"/>
    </location>
</feature>
<evidence type="ECO:0000256" key="13">
    <source>
        <dbReference type="ARBA" id="ARBA00022989"/>
    </source>
</evidence>
<feature type="domain" description="ABC transmembrane type-1" evidence="18">
    <location>
        <begin position="2866"/>
        <end position="3151"/>
    </location>
</feature>
<dbReference type="SMART" id="SM00382">
    <property type="entry name" value="AAA"/>
    <property type="match status" value="1"/>
</dbReference>
<comment type="caution">
    <text evidence="20">The sequence shown here is derived from an EMBL/GenBank/DDBJ whole genome shotgun (WGS) entry which is preliminary data.</text>
</comment>
<dbReference type="SUPFAM" id="SSF90123">
    <property type="entry name" value="ABC transporter transmembrane region"/>
    <property type="match status" value="2"/>
</dbReference>
<dbReference type="EMBL" id="CAMXCT010001855">
    <property type="protein sequence ID" value="CAI3993629.1"/>
    <property type="molecule type" value="Genomic_DNA"/>
</dbReference>
<dbReference type="OrthoDB" id="423755at2759"/>
<feature type="compositionally biased region" description="Polar residues" evidence="15">
    <location>
        <begin position="242"/>
        <end position="251"/>
    </location>
</feature>
<evidence type="ECO:0000256" key="7">
    <source>
        <dbReference type="ARBA" id="ARBA00022722"/>
    </source>
</evidence>
<evidence type="ECO:0000256" key="11">
    <source>
        <dbReference type="ARBA" id="ARBA00022840"/>
    </source>
</evidence>
<gene>
    <name evidence="20" type="ORF">C1SCF055_LOCUS20357</name>
</gene>
<evidence type="ECO:0000259" key="18">
    <source>
        <dbReference type="PROSITE" id="PS50929"/>
    </source>
</evidence>
<dbReference type="GO" id="GO:0016887">
    <property type="term" value="F:ATP hydrolysis activity"/>
    <property type="evidence" value="ECO:0007669"/>
    <property type="project" value="InterPro"/>
</dbReference>
<evidence type="ECO:0000256" key="9">
    <source>
        <dbReference type="ARBA" id="ARBA00022759"/>
    </source>
</evidence>
<feature type="region of interest" description="Disordered" evidence="15">
    <location>
        <begin position="1654"/>
        <end position="1684"/>
    </location>
</feature>
<dbReference type="PROSITE" id="PS50929">
    <property type="entry name" value="ABC_TM1F"/>
    <property type="match status" value="2"/>
</dbReference>
<feature type="domain" description="Integrase catalytic" evidence="19">
    <location>
        <begin position="1295"/>
        <end position="1472"/>
    </location>
</feature>
<dbReference type="GO" id="GO:0006508">
    <property type="term" value="P:proteolysis"/>
    <property type="evidence" value="ECO:0007669"/>
    <property type="project" value="InterPro"/>
</dbReference>
<dbReference type="GO" id="GO:0003964">
    <property type="term" value="F:RNA-directed DNA polymerase activity"/>
    <property type="evidence" value="ECO:0007669"/>
    <property type="project" value="UniProtKB-KW"/>
</dbReference>
<dbReference type="PROSITE" id="PS00141">
    <property type="entry name" value="ASP_PROTEASE"/>
    <property type="match status" value="1"/>
</dbReference>
<evidence type="ECO:0000313" key="21">
    <source>
        <dbReference type="EMBL" id="CAL4780941.1"/>
    </source>
</evidence>
<keyword evidence="10" id="KW-0378">Hydrolase</keyword>
<evidence type="ECO:0000256" key="1">
    <source>
        <dbReference type="ARBA" id="ARBA00004141"/>
    </source>
</evidence>
<dbReference type="InterPro" id="IPR012337">
    <property type="entry name" value="RNaseH-like_sf"/>
</dbReference>
<dbReference type="GO" id="GO:0015074">
    <property type="term" value="P:DNA integration"/>
    <property type="evidence" value="ECO:0007669"/>
    <property type="project" value="InterPro"/>
</dbReference>
<feature type="region of interest" description="Disordered" evidence="15">
    <location>
        <begin position="920"/>
        <end position="959"/>
    </location>
</feature>
<keyword evidence="13 16" id="KW-1133">Transmembrane helix</keyword>
<dbReference type="CDD" id="cd18577">
    <property type="entry name" value="ABC_6TM_Pgp_ABCB1_D1_like"/>
    <property type="match status" value="1"/>
</dbReference>
<dbReference type="GO" id="GO:0015421">
    <property type="term" value="F:ABC-type oligopeptide transporter activity"/>
    <property type="evidence" value="ECO:0007669"/>
    <property type="project" value="TreeGrafter"/>
</dbReference>
<evidence type="ECO:0000256" key="5">
    <source>
        <dbReference type="ARBA" id="ARBA00022692"/>
    </source>
</evidence>
<dbReference type="PANTHER" id="PTHR43394:SF27">
    <property type="entry name" value="ATP-DEPENDENT TRANSLOCASE ABCB1-LIKE"/>
    <property type="match status" value="1"/>
</dbReference>
<evidence type="ECO:0000256" key="15">
    <source>
        <dbReference type="SAM" id="MobiDB-lite"/>
    </source>
</evidence>
<evidence type="ECO:0000256" key="12">
    <source>
        <dbReference type="ARBA" id="ARBA00022918"/>
    </source>
</evidence>
<dbReference type="GO" id="GO:0005524">
    <property type="term" value="F:ATP binding"/>
    <property type="evidence" value="ECO:0007669"/>
    <property type="project" value="UniProtKB-KW"/>
</dbReference>
<feature type="compositionally biased region" description="Polar residues" evidence="15">
    <location>
        <begin position="925"/>
        <end position="935"/>
    </location>
</feature>
<dbReference type="InterPro" id="IPR027417">
    <property type="entry name" value="P-loop_NTPase"/>
</dbReference>
<keyword evidence="5 16" id="KW-0812">Transmembrane</keyword>
<feature type="transmembrane region" description="Helical" evidence="16">
    <location>
        <begin position="2994"/>
        <end position="3022"/>
    </location>
</feature>
<feature type="transmembrane region" description="Helical" evidence="16">
    <location>
        <begin position="3087"/>
        <end position="3111"/>
    </location>
</feature>
<evidence type="ECO:0000256" key="8">
    <source>
        <dbReference type="ARBA" id="ARBA00022741"/>
    </source>
</evidence>
<dbReference type="GO" id="GO:0004190">
    <property type="term" value="F:aspartic-type endopeptidase activity"/>
    <property type="evidence" value="ECO:0007669"/>
    <property type="project" value="InterPro"/>
</dbReference>
<sequence length="3166" mass="351872">MEEARIIVVGANEPASPASPETGKSGREDDAIADLQPIAAEACHLHGEVGAGTLEALAEVGCNGDHSVDAAVMLSLTNRAWEVTAAEIDHVQLQRSDGAAYLLKFLEDKLCKAPIPDTGQRLEDMLIRLRRTPGASMTEWATQVRETYRRLQRAMARQRRDSELRKAQLGNPGHTAPVPEKTQEAQRRRSDVTSPAQERQSHTPTGSQRFGNDGDDFNPNPVPEGDPGHEDAPEPNPDGYQQVPTSETESNPGHYEWWTREQWDDWYAQRRRWRDKPSDASTNVSWDDTDDVKVQWEQFDYGEMQILPEEILGWILLRRSGLPASARLSILSAINNCLDFSVMERAMRDQEEELLVTEAQRSHGAVQRPRRSFWIESEGQWGLLAETELDEINENSIHWVGDHLPAEVYTATAPELTDDEQAWVTQLPNGQELEWQWHDDDFYAMDVNGCFWSWSETKTWLDFEECMASAPADAKQFEEVYANFQDRIRTFKGGHTSSAPTGTGPQRPGNPGYKGCFVCDSREHDFRTCPKRQQPTAPSSSSSRPVHYSHSVLNATIFMVSGETENVMGIPDETIPVSAEALAVLAQEYPGHAVIDSGATESIASLEALDEIMQLRSERFGSEDVVVHEQKKRFRFGNGEMKCAESFVELPQFLSGHPVKLGVHAMDAPGVPLLISVKTLTRLHAVVDFSTAEICFKSISDKVWIPLKRAKNGHLLLNLTQDWFHGESNVLHDEVSHVSDDVKSPAQYKSAKQIVEMDSMVLRECNEATAPSAVAKEKPKAKPKISASRKNREPSSERYDWSRAEYADPRDSRCQGFPCWGQHQPEKEGRGSLSGRNGHAKWEVCSVCRLRTLYVPTHGSKGTYRSAGPLPADAARAMEKVKDTILTVPEDRETLTTKAVGISGAKESLMKKLAKLESEEKALQTKGSSQATASATPPPKTVTEVSKKAAKRDQETTPEKLEEAHAMLLQSGMDYIEDANAALDELYGQRVELMEICCPTDSRLTETFLKKGRSAIRIGLPAFDLKTKAGLTELKGMLRKHRPALAWFSLPCGPYSPLQTLFNESTPEAKAKSEERKRQSRKLIRNGIEAAREQLLLGGHVGWEWPSNNGGWNLREMRAFLKELEELQCYHRVHVDGCAFGLLSTKGNPLRKPWKIVLTSGTLAAALGRRCPSHSFHDECIGGEEARKSGFYPQAMCDAIQRAVHEMINETQHGVFAEAFPVFDTKGTEYEPRKAEYEPLTENERKASQKLLDKLHRKTGHPSNTALAATLRRRGAHPEVLEMAKKLFCDDCQELRMAPLHDSVSLEKSETLWETLVIDNAEFPADGKVMHCLMMIDEASRLLCPHFLFEHSDQENRNCTGQEAVEGIRDSWIRHYGAPACIRLDPEGAFRSGELQQWCSERSIEVLPCVAESHGQIGIIERAIQTVKATVRQLLQSSEFSPWEAVVHACQSHNELDKIEGYTPYQWAFGRQPTHAGRFHDKSFDDPFWTSSAVPGSSMATNLKLRVRAQQTFLRQQAQEQVSRALNAKTRRNQIFLPGDMVYFKRVKPPAQPAAATRMGHKLWRWYGPGRVLASETRSDAYGCERRPTHVIWIVTHGRLKRCSPDQLRHASERERMIAENSQSPSTTWTFHSMAQTLVKGEFEILDQNVFPGDGERMAVTPGVSSRSRARSSDPSSVPTSGVRLESLDGIDLERYLRDPAYEPTPSAVVKERPTSDLFQQPLFKKQRKEHFGDDDPFAGYVAQNKVEWHPKMVCTLELPLPETSREWKRLKREPQSFFVKKVRSAEVKWHLLSPEKKEAFQAAKQAEVDQWIQAEAVKRAVGPIPKGRTLQTRWVLTYKESGAPKARIVLIGYQDPDLESLQSSAPTMSRRTRQVALQYSSVRQWRLLKADVKAAFLQGEVLKACYGLVTAPARWFQCISKTLKELGFHQCKSDPCLWIFLCADERGEMQTQGYICSHVDDFIISGNEQCEEWCKALEEFHGRFRWSPWEAQSFLHCGIRLREELDFSFSLDHSTFCENIEQITYEKRADHERVTDDELTQLRGVLGALQWRSHQTDVCFVAWSDAALANRVDFGSTGGFLVAAANPCILRGEPSPLSLISWRSGKLGRKSRSTLSAEAQALSEADQELMFVRLAWSELCGIAVDLRKADESISKISGTVVIDAKSLFDVLEKRELNSAAVGLKDKYRALEVLCLLESIERLKTNVRWVHSDAQLADAMTKPLPPGILHKVLHDGKWTLCYDPNFTSAKKLKEYQALANDAMMSQVSDIAVKFILIGAGVLVAATMQGFGFSWFAAHQVAKMRPLYFDAMLHRDVGWFDTHSPGALPGEMASDLDQFAEGFGNKLGVAVMSLSGLIAGLTVGFTLSWQISLLMLVTLPLMALGAILMASAVEDALKEVQGPYEKAAALADEVLFAIRTVVAFGGEARELKRYGAATDLAKRGGLKNRIKMGMGMGYVWLVYFAAMALAFWFAMKLMYDGNEDLTSGKVMSAFFCVLTVGFMVGNIGPGFAGIGAAQTSMARFFYVVKHDSEIQRRQVDDRLKIDRVDTLQLQNVHFAYPARPDIKVLQGVSLTIQKGQKVAFVGESGSGKSTIMALLERFYDPVEGAVLVNNTDLRKLNIQSYRKQIGYVGQEPVLFATSVRANIMQGSTGATEEDLQIAASNAQLDFVHNLPQQFDTYVGSGGSQFSGGQKQRIAIARALLKKPSVLFLDEATSALDSTSEKMIQKTIDDLGKSSSLGSMTIVTIAHRLSTVENSDVIYVLQGGEVMEQGSHKELTAKEGGIYQALAAAQGAVMKRQVSDTEVDENKVNVSSGKVTTAIAKSEQAQEEAEDEDAREARIAKTYKVPMLRLLGFSRRYWGFFIPGFLGALVSGACFPILGAYILVDAIVALMNPDKEVMKSSAETAAMWFVVFGVAKCAATSVQFGSFGIIAEVTTREARVAMLTHMFRQEIGYHDDPENSPGKLVAALKIHAYRVSTLIVNFGDKVDALCSVLVGMVIAFLACWEMALAMLLAIPIFGVAQGIQMAVMMGAEKAESHLLKNASQVISDSLLNARTVQASGNEKDVLKLYSNMIEKMSKGLTRGTFLGAVGFGVSSAVVFWVMAGGFYIMGLLIKEGRADFQSGQQAFMGILYGAMGVGMASALTGYIAKAKVAAYVPRMIIDLH</sequence>
<dbReference type="EMBL" id="CAMXCT020001855">
    <property type="protein sequence ID" value="CAL1147004.1"/>
    <property type="molecule type" value="Genomic_DNA"/>
</dbReference>
<dbReference type="Proteomes" id="UP001152797">
    <property type="component" value="Unassembled WGS sequence"/>
</dbReference>
<reference evidence="20" key="1">
    <citation type="submission" date="2022-10" db="EMBL/GenBank/DDBJ databases">
        <authorList>
            <person name="Chen Y."/>
            <person name="Dougan E. K."/>
            <person name="Chan C."/>
            <person name="Rhodes N."/>
            <person name="Thang M."/>
        </authorList>
    </citation>
    <scope>NUCLEOTIDE SEQUENCE</scope>
</reference>
<dbReference type="Gene3D" id="3.40.50.300">
    <property type="entry name" value="P-loop containing nucleotide triphosphate hydrolases"/>
    <property type="match status" value="1"/>
</dbReference>
<keyword evidence="14 16" id="KW-0472">Membrane</keyword>
<comment type="similarity">
    <text evidence="2">Belongs to the ABC transporter superfamily. ABCB family. Multidrug resistance exporter (TC 3.A.1.201) subfamily.</text>
</comment>
<feature type="compositionally biased region" description="Basic and acidic residues" evidence="15">
    <location>
        <begin position="790"/>
        <end position="813"/>
    </location>
</feature>
<dbReference type="Gene3D" id="1.20.1560.10">
    <property type="entry name" value="ABC transporter type 1, transmembrane domain"/>
    <property type="match status" value="1"/>
</dbReference>
<feature type="compositionally biased region" description="Polar residues" evidence="15">
    <location>
        <begin position="495"/>
        <end position="504"/>
    </location>
</feature>
<evidence type="ECO:0000259" key="19">
    <source>
        <dbReference type="PROSITE" id="PS50994"/>
    </source>
</evidence>
<name>A0A9P1CK53_9DINO</name>
<feature type="transmembrane region" description="Helical" evidence="16">
    <location>
        <begin position="2456"/>
        <end position="2478"/>
    </location>
</feature>